<evidence type="ECO:0000256" key="3">
    <source>
        <dbReference type="ARBA" id="ARBA00023027"/>
    </source>
</evidence>
<name>A0A8C9QZ66_SCLFO</name>
<evidence type="ECO:0000256" key="6">
    <source>
        <dbReference type="ARBA" id="ARBA00023319"/>
    </source>
</evidence>
<comment type="similarity">
    <text evidence="1">Belongs to the interleukin-1 receptor family.</text>
</comment>
<evidence type="ECO:0000256" key="2">
    <source>
        <dbReference type="ARBA" id="ARBA00022801"/>
    </source>
</evidence>
<dbReference type="Proteomes" id="UP000694397">
    <property type="component" value="Chromosome 5"/>
</dbReference>
<evidence type="ECO:0000259" key="10">
    <source>
        <dbReference type="PROSITE" id="PS50835"/>
    </source>
</evidence>
<keyword evidence="4" id="KW-1015">Disulfide bond</keyword>
<evidence type="ECO:0000256" key="7">
    <source>
        <dbReference type="SAM" id="Phobius"/>
    </source>
</evidence>
<dbReference type="PROSITE" id="PS50835">
    <property type="entry name" value="IG_LIKE"/>
    <property type="match status" value="2"/>
</dbReference>
<keyword evidence="6" id="KW-0393">Immunoglobulin domain</keyword>
<feature type="domain" description="Ig-like" evidence="10">
    <location>
        <begin position="50"/>
        <end position="125"/>
    </location>
</feature>
<keyword evidence="5" id="KW-0325">Glycoprotein</keyword>
<keyword evidence="7" id="KW-0472">Membrane</keyword>
<dbReference type="AlphaFoldDB" id="A0A8C9QZ66"/>
<reference evidence="11" key="2">
    <citation type="submission" date="2025-08" db="UniProtKB">
        <authorList>
            <consortium name="Ensembl"/>
        </authorList>
    </citation>
    <scope>IDENTIFICATION</scope>
</reference>
<sequence>MRGTGILRTVLLSCALWGVLSGDTRGSGCADGRQVEEQVLLMMAPSPQRLHCPLDAAGLQLLQSQPGLSLRWTKGCTPLPLKDPSLPTQTLLTNGTAFLEFRHLLLEDQGNYTCTIYVDERPNASFAVRLVVKDLPCSLPPKFTSPNSPSEHQAVLGSTVTLNCSAHLPWDPKEPQCDLALRWSKQGGPLFNMTLHSQNDSRWLLPSGTQLVVSSLLEVTLGASADFGLYSCTVRNVSAWFRLQEMRAAGHSAAVVAAIVLLLLLALTALLFSRCHLNVRLWYKNTYGEFEINDGKLYDAYISYVNTDSDRKFVNFILKPHLESKQGYKLHLDDSNILPGSEPSAELLMNVSRCRRLIVVLSLSYLEQDWCSNNLREGLWRLLELSKRPILITWEAQRQHMHPETARLLRENQHRFTVLSWGARSMTLSSAFWKELALVMPRKVAYRSPPMADPQTLLQDDRDPMLTLNPDYLDCRADPDCDPAGDLGVRLPVYKALTGRVPVLPGVAPQLPPTTEAKPFDIDVSDLGSRNYGARTDFYCLVTEEDV</sequence>
<dbReference type="Ensembl" id="ENSSFOT00015006236.2">
    <property type="protein sequence ID" value="ENSSFOP00015006139.1"/>
    <property type="gene ID" value="ENSSFOG00015004018.2"/>
</dbReference>
<feature type="domain" description="TIR" evidence="9">
    <location>
        <begin position="296"/>
        <end position="440"/>
    </location>
</feature>
<evidence type="ECO:0000256" key="8">
    <source>
        <dbReference type="SAM" id="SignalP"/>
    </source>
</evidence>
<dbReference type="KEGG" id="sfm:108942146"/>
<dbReference type="Pfam" id="PF01582">
    <property type="entry name" value="TIR"/>
    <property type="match status" value="1"/>
</dbReference>
<dbReference type="InterPro" id="IPR036179">
    <property type="entry name" value="Ig-like_dom_sf"/>
</dbReference>
<keyword evidence="7" id="KW-0812">Transmembrane</keyword>
<dbReference type="Gene3D" id="3.40.50.10140">
    <property type="entry name" value="Toll/interleukin-1 receptor homology (TIR) domain"/>
    <property type="match status" value="1"/>
</dbReference>
<reference evidence="11 12" key="1">
    <citation type="submission" date="2019-04" db="EMBL/GenBank/DDBJ databases">
        <authorList>
            <consortium name="Wellcome Sanger Institute Data Sharing"/>
        </authorList>
    </citation>
    <scope>NUCLEOTIDE SEQUENCE [LARGE SCALE GENOMIC DNA]</scope>
</reference>
<keyword evidence="3" id="KW-0520">NAD</keyword>
<dbReference type="SUPFAM" id="SSF48726">
    <property type="entry name" value="Immunoglobulin"/>
    <property type="match status" value="2"/>
</dbReference>
<evidence type="ECO:0000259" key="9">
    <source>
        <dbReference type="PROSITE" id="PS50104"/>
    </source>
</evidence>
<evidence type="ECO:0000313" key="12">
    <source>
        <dbReference type="Proteomes" id="UP000694397"/>
    </source>
</evidence>
<feature type="signal peptide" evidence="8">
    <location>
        <begin position="1"/>
        <end position="21"/>
    </location>
</feature>
<organism evidence="11 12">
    <name type="scientific">Scleropages formosus</name>
    <name type="common">Asian bonytongue</name>
    <name type="synonym">Osteoglossum formosum</name>
    <dbReference type="NCBI Taxonomy" id="113540"/>
    <lineage>
        <taxon>Eukaryota</taxon>
        <taxon>Metazoa</taxon>
        <taxon>Chordata</taxon>
        <taxon>Craniata</taxon>
        <taxon>Vertebrata</taxon>
        <taxon>Euteleostomi</taxon>
        <taxon>Actinopterygii</taxon>
        <taxon>Neopterygii</taxon>
        <taxon>Teleostei</taxon>
        <taxon>Osteoglossocephala</taxon>
        <taxon>Osteoglossomorpha</taxon>
        <taxon>Osteoglossiformes</taxon>
        <taxon>Osteoglossidae</taxon>
        <taxon>Scleropages</taxon>
    </lineage>
</organism>
<dbReference type="GO" id="GO:0016787">
    <property type="term" value="F:hydrolase activity"/>
    <property type="evidence" value="ECO:0007669"/>
    <property type="project" value="UniProtKB-KW"/>
</dbReference>
<dbReference type="Gene3D" id="2.60.40.10">
    <property type="entry name" value="Immunoglobulins"/>
    <property type="match status" value="2"/>
</dbReference>
<evidence type="ECO:0000256" key="4">
    <source>
        <dbReference type="ARBA" id="ARBA00023157"/>
    </source>
</evidence>
<feature type="transmembrane region" description="Helical" evidence="7">
    <location>
        <begin position="252"/>
        <end position="272"/>
    </location>
</feature>
<dbReference type="GO" id="GO:0009986">
    <property type="term" value="C:cell surface"/>
    <property type="evidence" value="ECO:0007669"/>
    <property type="project" value="Ensembl"/>
</dbReference>
<dbReference type="GO" id="GO:0007165">
    <property type="term" value="P:signal transduction"/>
    <property type="evidence" value="ECO:0007669"/>
    <property type="project" value="InterPro"/>
</dbReference>
<dbReference type="GO" id="GO:0050728">
    <property type="term" value="P:negative regulation of inflammatory response"/>
    <property type="evidence" value="ECO:0007669"/>
    <property type="project" value="Ensembl"/>
</dbReference>
<evidence type="ECO:0000313" key="11">
    <source>
        <dbReference type="Ensembl" id="ENSSFOP00015006139.1"/>
    </source>
</evidence>
<dbReference type="CTD" id="59307"/>
<gene>
    <name evidence="11" type="primary">SIGIRR</name>
    <name evidence="11" type="synonym">sigirr</name>
</gene>
<keyword evidence="7" id="KW-1133">Transmembrane helix</keyword>
<dbReference type="OrthoDB" id="6075577at2759"/>
<dbReference type="InterPro" id="IPR003599">
    <property type="entry name" value="Ig_sub"/>
</dbReference>
<dbReference type="InterPro" id="IPR013783">
    <property type="entry name" value="Ig-like_fold"/>
</dbReference>
<evidence type="ECO:0000256" key="5">
    <source>
        <dbReference type="ARBA" id="ARBA00023180"/>
    </source>
</evidence>
<reference evidence="11" key="3">
    <citation type="submission" date="2025-09" db="UniProtKB">
        <authorList>
            <consortium name="Ensembl"/>
        </authorList>
    </citation>
    <scope>IDENTIFICATION</scope>
</reference>
<protein>
    <submittedName>
        <fullName evidence="11">Single immunoglobulin and toll-interleukin 1 receptor (TIR) domain</fullName>
    </submittedName>
</protein>
<keyword evidence="12" id="KW-1185">Reference proteome</keyword>
<accession>A0A8C9QZ66</accession>
<dbReference type="InterPro" id="IPR007110">
    <property type="entry name" value="Ig-like_dom"/>
</dbReference>
<dbReference type="SMART" id="SM00409">
    <property type="entry name" value="IG"/>
    <property type="match status" value="2"/>
</dbReference>
<dbReference type="PANTHER" id="PTHR11890:SF19">
    <property type="entry name" value="SINGLE IG IL-1-RELATED RECEPTOR"/>
    <property type="match status" value="1"/>
</dbReference>
<dbReference type="InterPro" id="IPR015621">
    <property type="entry name" value="IL-1_rcpt_fam"/>
</dbReference>
<dbReference type="InterPro" id="IPR035897">
    <property type="entry name" value="Toll_tir_struct_dom_sf"/>
</dbReference>
<dbReference type="PANTHER" id="PTHR11890">
    <property type="entry name" value="INTERLEUKIN-1 RECEPTOR FAMILY MEMBER"/>
    <property type="match status" value="1"/>
</dbReference>
<keyword evidence="2" id="KW-0378">Hydrolase</keyword>
<dbReference type="InterPro" id="IPR000157">
    <property type="entry name" value="TIR_dom"/>
</dbReference>
<keyword evidence="8" id="KW-0732">Signal</keyword>
<dbReference type="SMART" id="SM00255">
    <property type="entry name" value="TIR"/>
    <property type="match status" value="1"/>
</dbReference>
<dbReference type="PROSITE" id="PS50104">
    <property type="entry name" value="TIR"/>
    <property type="match status" value="1"/>
</dbReference>
<dbReference type="PRINTS" id="PR01537">
    <property type="entry name" value="INTRLKN1R1F"/>
</dbReference>
<evidence type="ECO:0000256" key="1">
    <source>
        <dbReference type="ARBA" id="ARBA00009752"/>
    </source>
</evidence>
<dbReference type="GeneTree" id="ENSGT01090000259985"/>
<dbReference type="SUPFAM" id="SSF52200">
    <property type="entry name" value="Toll/Interleukin receptor TIR domain"/>
    <property type="match status" value="1"/>
</dbReference>
<feature type="chain" id="PRO_5034654374" evidence="8">
    <location>
        <begin position="22"/>
        <end position="547"/>
    </location>
</feature>
<dbReference type="GeneID" id="108942146"/>
<proteinExistence type="inferred from homology"/>
<dbReference type="RefSeq" id="XP_018620801.1">
    <property type="nucleotide sequence ID" value="XM_018765285.2"/>
</dbReference>
<feature type="domain" description="Ig-like" evidence="10">
    <location>
        <begin position="141"/>
        <end position="249"/>
    </location>
</feature>